<evidence type="ECO:0000256" key="20">
    <source>
        <dbReference type="ARBA" id="ARBA00042738"/>
    </source>
</evidence>
<dbReference type="AlphaFoldDB" id="A0AAF0XF73"/>
<keyword evidence="7" id="KW-0540">Nuclease</keyword>
<dbReference type="GO" id="GO:0004519">
    <property type="term" value="F:endonuclease activity"/>
    <property type="evidence" value="ECO:0007669"/>
    <property type="project" value="UniProtKB-KW"/>
</dbReference>
<dbReference type="PANTHER" id="PTHR23240:SF8">
    <property type="entry name" value="PROTEIN ARTEMIS"/>
    <property type="match status" value="1"/>
</dbReference>
<evidence type="ECO:0000256" key="17">
    <source>
        <dbReference type="ARBA" id="ARBA00039759"/>
    </source>
</evidence>
<reference evidence="22" key="2">
    <citation type="submission" date="2022-03" db="EMBL/GenBank/DDBJ databases">
        <title>Draft title - Genomic analysis of global carrot germplasm unveils the trajectory of domestication and the origin of high carotenoid orange carrot.</title>
        <authorList>
            <person name="Iorizzo M."/>
            <person name="Ellison S."/>
            <person name="Senalik D."/>
            <person name="Macko-Podgorni A."/>
            <person name="Grzebelus D."/>
            <person name="Bostan H."/>
            <person name="Rolling W."/>
            <person name="Curaba J."/>
            <person name="Simon P."/>
        </authorList>
    </citation>
    <scope>NUCLEOTIDE SEQUENCE</scope>
    <source>
        <tissue evidence="22">Leaf</tissue>
    </source>
</reference>
<evidence type="ECO:0000313" key="23">
    <source>
        <dbReference type="Proteomes" id="UP000077755"/>
    </source>
</evidence>
<keyword evidence="10" id="KW-0378">Hydrolase</keyword>
<keyword evidence="13" id="KW-0233">DNA recombination</keyword>
<name>A0AAF0XF73_DAUCS</name>
<evidence type="ECO:0000256" key="18">
    <source>
        <dbReference type="ARBA" id="ARBA00041693"/>
    </source>
</evidence>
<keyword evidence="9" id="KW-0227">DNA damage</keyword>
<dbReference type="Proteomes" id="UP000077755">
    <property type="component" value="Chromosome 6"/>
</dbReference>
<dbReference type="GO" id="GO:0036297">
    <property type="term" value="P:interstrand cross-link repair"/>
    <property type="evidence" value="ECO:0007669"/>
    <property type="project" value="TreeGrafter"/>
</dbReference>
<evidence type="ECO:0000256" key="2">
    <source>
        <dbReference type="ARBA" id="ARBA00004123"/>
    </source>
</evidence>
<dbReference type="EMBL" id="CP093348">
    <property type="protein sequence ID" value="WOH05694.1"/>
    <property type="molecule type" value="Genomic_DNA"/>
</dbReference>
<dbReference type="Pfam" id="PF07522">
    <property type="entry name" value="DRMBL"/>
    <property type="match status" value="1"/>
</dbReference>
<dbReference type="FunFam" id="3.40.50.12650:FF:000003">
    <property type="entry name" value="DNA cross-link repair 1B"/>
    <property type="match status" value="1"/>
</dbReference>
<evidence type="ECO:0000256" key="15">
    <source>
        <dbReference type="ARBA" id="ARBA00023242"/>
    </source>
</evidence>
<gene>
    <name evidence="22" type="ORF">DCAR_0625114</name>
</gene>
<dbReference type="GO" id="GO:0000781">
    <property type="term" value="C:chromosome, telomeric region"/>
    <property type="evidence" value="ECO:0007669"/>
    <property type="project" value="UniProtKB-SubCell"/>
</dbReference>
<dbReference type="GO" id="GO:0006303">
    <property type="term" value="P:double-strand break repair via nonhomologous end joining"/>
    <property type="evidence" value="ECO:0007669"/>
    <property type="project" value="TreeGrafter"/>
</dbReference>
<evidence type="ECO:0000256" key="8">
    <source>
        <dbReference type="ARBA" id="ARBA00022759"/>
    </source>
</evidence>
<evidence type="ECO:0000256" key="14">
    <source>
        <dbReference type="ARBA" id="ARBA00023204"/>
    </source>
</evidence>
<feature type="domain" description="DNA repair metallo-beta-lactamase" evidence="21">
    <location>
        <begin position="297"/>
        <end position="345"/>
    </location>
</feature>
<dbReference type="GO" id="GO:0003684">
    <property type="term" value="F:damaged DNA binding"/>
    <property type="evidence" value="ECO:0007669"/>
    <property type="project" value="TreeGrafter"/>
</dbReference>
<organism evidence="22 23">
    <name type="scientific">Daucus carota subsp. sativus</name>
    <name type="common">Carrot</name>
    <dbReference type="NCBI Taxonomy" id="79200"/>
    <lineage>
        <taxon>Eukaryota</taxon>
        <taxon>Viridiplantae</taxon>
        <taxon>Streptophyta</taxon>
        <taxon>Embryophyta</taxon>
        <taxon>Tracheophyta</taxon>
        <taxon>Spermatophyta</taxon>
        <taxon>Magnoliopsida</taxon>
        <taxon>eudicotyledons</taxon>
        <taxon>Gunneridae</taxon>
        <taxon>Pentapetalae</taxon>
        <taxon>asterids</taxon>
        <taxon>campanulids</taxon>
        <taxon>Apiales</taxon>
        <taxon>Apiaceae</taxon>
        <taxon>Apioideae</taxon>
        <taxon>Scandiceae</taxon>
        <taxon>Daucinae</taxon>
        <taxon>Daucus</taxon>
        <taxon>Daucus sect. Daucus</taxon>
    </lineage>
</organism>
<evidence type="ECO:0000256" key="4">
    <source>
        <dbReference type="ARBA" id="ARBA00010304"/>
    </source>
</evidence>
<evidence type="ECO:0000256" key="1">
    <source>
        <dbReference type="ARBA" id="ARBA00001526"/>
    </source>
</evidence>
<evidence type="ECO:0000259" key="21">
    <source>
        <dbReference type="Pfam" id="PF07522"/>
    </source>
</evidence>
<evidence type="ECO:0000256" key="13">
    <source>
        <dbReference type="ARBA" id="ARBA00023172"/>
    </source>
</evidence>
<evidence type="ECO:0000256" key="9">
    <source>
        <dbReference type="ARBA" id="ARBA00022763"/>
    </source>
</evidence>
<keyword evidence="14" id="KW-0234">DNA repair</keyword>
<dbReference type="PANTHER" id="PTHR23240">
    <property type="entry name" value="DNA CROSS-LINK REPAIR PROTEIN PSO2/SNM1-RELATED"/>
    <property type="match status" value="1"/>
</dbReference>
<keyword evidence="11" id="KW-0269">Exonuclease</keyword>
<comment type="subcellular location">
    <subcellularLocation>
        <location evidence="3">Chromosome</location>
        <location evidence="3">Telomere</location>
    </subcellularLocation>
    <subcellularLocation>
        <location evidence="2">Nucleus</location>
    </subcellularLocation>
</comment>
<dbReference type="EC" id="3.5.2.6" evidence="5"/>
<reference evidence="22" key="1">
    <citation type="journal article" date="2016" name="Nat. Genet.">
        <title>A high-quality carrot genome assembly provides new insights into carotenoid accumulation and asterid genome evolution.</title>
        <authorList>
            <person name="Iorizzo M."/>
            <person name="Ellison S."/>
            <person name="Senalik D."/>
            <person name="Zeng P."/>
            <person name="Satapoomin P."/>
            <person name="Huang J."/>
            <person name="Bowman M."/>
            <person name="Iovene M."/>
            <person name="Sanseverino W."/>
            <person name="Cavagnaro P."/>
            <person name="Yildiz M."/>
            <person name="Macko-Podgorni A."/>
            <person name="Moranska E."/>
            <person name="Grzebelus E."/>
            <person name="Grzebelus D."/>
            <person name="Ashrafi H."/>
            <person name="Zheng Z."/>
            <person name="Cheng S."/>
            <person name="Spooner D."/>
            <person name="Van Deynze A."/>
            <person name="Simon P."/>
        </authorList>
    </citation>
    <scope>NUCLEOTIDE SEQUENCE</scope>
    <source>
        <tissue evidence="22">Leaf</tissue>
    </source>
</reference>
<dbReference type="Gene3D" id="3.40.50.12650">
    <property type="match status" value="1"/>
</dbReference>
<keyword evidence="6" id="KW-0158">Chromosome</keyword>
<proteinExistence type="inferred from homology"/>
<evidence type="ECO:0000256" key="16">
    <source>
        <dbReference type="ARBA" id="ARBA00039555"/>
    </source>
</evidence>
<dbReference type="GO" id="GO:0006310">
    <property type="term" value="P:DNA recombination"/>
    <property type="evidence" value="ECO:0007669"/>
    <property type="project" value="UniProtKB-KW"/>
</dbReference>
<evidence type="ECO:0000256" key="11">
    <source>
        <dbReference type="ARBA" id="ARBA00022839"/>
    </source>
</evidence>
<dbReference type="GO" id="GO:0005634">
    <property type="term" value="C:nucleus"/>
    <property type="evidence" value="ECO:0007669"/>
    <property type="project" value="UniProtKB-SubCell"/>
</dbReference>
<keyword evidence="8" id="KW-0255">Endonuclease</keyword>
<dbReference type="InterPro" id="IPR011084">
    <property type="entry name" value="DRMBL"/>
</dbReference>
<protein>
    <recommendedName>
        <fullName evidence="16">5' exonuclease Apollo</fullName>
        <ecNumber evidence="5">3.5.2.6</ecNumber>
    </recommendedName>
    <alternativeName>
        <fullName evidence="18">DNA cross-link repair 1B protein</fullName>
    </alternativeName>
    <alternativeName>
        <fullName evidence="19">DNA cross-link repair 1C protein</fullName>
    </alternativeName>
    <alternativeName>
        <fullName evidence="17">Protein artemis</fullName>
    </alternativeName>
    <alternativeName>
        <fullName evidence="20">SNM1 homolog B</fullName>
    </alternativeName>
</protein>
<evidence type="ECO:0000256" key="6">
    <source>
        <dbReference type="ARBA" id="ARBA00022454"/>
    </source>
</evidence>
<evidence type="ECO:0000256" key="7">
    <source>
        <dbReference type="ARBA" id="ARBA00022722"/>
    </source>
</evidence>
<keyword evidence="23" id="KW-1185">Reference proteome</keyword>
<dbReference type="GO" id="GO:0008800">
    <property type="term" value="F:beta-lactamase activity"/>
    <property type="evidence" value="ECO:0007669"/>
    <property type="project" value="UniProtKB-EC"/>
</dbReference>
<sequence>MEAGMVSVDRWSDGSQVYFLTHLHSDHTKGLSSSWKFAPLYCSRISAKLFPSKFPDFNLSLLRIVEAGVWYSLSLISPTSNSPVTVKVMAIDAQHCPGAFMYLFQGEFGCMLYTGDFRWERTSKKAQIGKTMLLNALRDVKIDNLYLDNTYCNPTFKFPPREVAAQQVVDIIISNPDHDIIIGIDSLGKEELLLHISKVLKIKIWVWPERLQTMHLLGLHDIFTTKTSVTRVRAVPRYSFSIETLEGLNMLRPTIGIMPSGLPWALNWVGGSRGPRLSSSCSVSHRDKIDRSSKIGGYNSIDMSNMDMKSIERYHEFMYAVPYTDHACFAEIKEFIELLQPNTIKGIVSSSPSYVDPHYYFSHLCRGNQPSCKYQKLESHAERKKDEIRTKYNFGSTKFVGAASEHRRFRRSALNSRERWISKLRRVRRGVKILETNCND</sequence>
<evidence type="ECO:0000256" key="12">
    <source>
        <dbReference type="ARBA" id="ARBA00022895"/>
    </source>
</evidence>
<evidence type="ECO:0000256" key="19">
    <source>
        <dbReference type="ARBA" id="ARBA00042677"/>
    </source>
</evidence>
<comment type="catalytic activity">
    <reaction evidence="1">
        <text>a beta-lactam + H2O = a substituted beta-amino acid</text>
        <dbReference type="Rhea" id="RHEA:20401"/>
        <dbReference type="ChEBI" id="CHEBI:15377"/>
        <dbReference type="ChEBI" id="CHEBI:35627"/>
        <dbReference type="ChEBI" id="CHEBI:140347"/>
        <dbReference type="EC" id="3.5.2.6"/>
    </reaction>
</comment>
<accession>A0AAF0XF73</accession>
<evidence type="ECO:0000313" key="22">
    <source>
        <dbReference type="EMBL" id="WOH05694.1"/>
    </source>
</evidence>
<dbReference type="GO" id="GO:0035312">
    <property type="term" value="F:5'-3' DNA exonuclease activity"/>
    <property type="evidence" value="ECO:0007669"/>
    <property type="project" value="TreeGrafter"/>
</dbReference>
<evidence type="ECO:0000256" key="3">
    <source>
        <dbReference type="ARBA" id="ARBA00004574"/>
    </source>
</evidence>
<keyword evidence="12" id="KW-0779">Telomere</keyword>
<comment type="similarity">
    <text evidence="4">Belongs to the DNA repair metallo-beta-lactamase (DRMBL) family.</text>
</comment>
<dbReference type="SUPFAM" id="SSF56281">
    <property type="entry name" value="Metallo-hydrolase/oxidoreductase"/>
    <property type="match status" value="1"/>
</dbReference>
<dbReference type="Gene3D" id="3.60.15.10">
    <property type="entry name" value="Ribonuclease Z/Hydroxyacylglutathione hydrolase-like"/>
    <property type="match status" value="1"/>
</dbReference>
<keyword evidence="15" id="KW-0539">Nucleus</keyword>
<evidence type="ECO:0000256" key="5">
    <source>
        <dbReference type="ARBA" id="ARBA00012865"/>
    </source>
</evidence>
<evidence type="ECO:0000256" key="10">
    <source>
        <dbReference type="ARBA" id="ARBA00022801"/>
    </source>
</evidence>
<dbReference type="InterPro" id="IPR036866">
    <property type="entry name" value="RibonucZ/Hydroxyglut_hydro"/>
</dbReference>
<dbReference type="KEGG" id="dcr:108227364"/>